<dbReference type="InterPro" id="IPR000847">
    <property type="entry name" value="LysR_HTH_N"/>
</dbReference>
<dbReference type="PANTHER" id="PTHR30126">
    <property type="entry name" value="HTH-TYPE TRANSCRIPTIONAL REGULATOR"/>
    <property type="match status" value="1"/>
</dbReference>
<dbReference type="InterPro" id="IPR005119">
    <property type="entry name" value="LysR_subst-bd"/>
</dbReference>
<reference evidence="6 7" key="1">
    <citation type="journal article" date="2019" name="Int. J. Syst. Evol. Microbiol.">
        <title>The Global Catalogue of Microorganisms (GCM) 10K type strain sequencing project: providing services to taxonomists for standard genome sequencing and annotation.</title>
        <authorList>
            <consortium name="The Broad Institute Genomics Platform"/>
            <consortium name="The Broad Institute Genome Sequencing Center for Infectious Disease"/>
            <person name="Wu L."/>
            <person name="Ma J."/>
        </authorList>
    </citation>
    <scope>NUCLEOTIDE SEQUENCE [LARGE SCALE GENOMIC DNA]</scope>
    <source>
        <strain evidence="6 7">JCM 14942</strain>
    </source>
</reference>
<dbReference type="EMBL" id="BAAAOR010000024">
    <property type="protein sequence ID" value="GAA1526485.1"/>
    <property type="molecule type" value="Genomic_DNA"/>
</dbReference>
<evidence type="ECO:0000256" key="2">
    <source>
        <dbReference type="ARBA" id="ARBA00023015"/>
    </source>
</evidence>
<dbReference type="Gene3D" id="3.40.190.10">
    <property type="entry name" value="Periplasmic binding protein-like II"/>
    <property type="match status" value="2"/>
</dbReference>
<evidence type="ECO:0000259" key="5">
    <source>
        <dbReference type="PROSITE" id="PS50931"/>
    </source>
</evidence>
<protein>
    <submittedName>
        <fullName evidence="6">LysR family transcriptional regulator</fullName>
    </submittedName>
</protein>
<sequence length="301" mass="31047">MDMEEWPETAALELLVAVADHGSVSAGARSVGMAQPNASRSLARLERALGVGLLVRATTGARLTPAGLLVVDWARDVLAASRTLLDGAAALATPGGGELAVAASQTVAEHLLPAWLAGLRVAHAGLSVRVEVRNTAEVVADVLGGRCDLGFVEGPRAPRGVRTSVVAADELVLVVGPDHPWTRRRTRVTPDELARTPLLTREPGSGTRVRLDDELVARTGHAAPTLQELGSNAAVRVAVQAGAGPAVLSRLSVADALAAGTLLEVPLDLDLGRELRAVWTGPRRLTGVAADLVAVARAQGS</sequence>
<evidence type="ECO:0000313" key="7">
    <source>
        <dbReference type="Proteomes" id="UP001500842"/>
    </source>
</evidence>
<evidence type="ECO:0000313" key="6">
    <source>
        <dbReference type="EMBL" id="GAA1526485.1"/>
    </source>
</evidence>
<dbReference type="Pfam" id="PF00126">
    <property type="entry name" value="HTH_1"/>
    <property type="match status" value="1"/>
</dbReference>
<comment type="similarity">
    <text evidence="1">Belongs to the LysR transcriptional regulatory family.</text>
</comment>
<keyword evidence="7" id="KW-1185">Reference proteome</keyword>
<dbReference type="Pfam" id="PF03466">
    <property type="entry name" value="LysR_substrate"/>
    <property type="match status" value="1"/>
</dbReference>
<dbReference type="InterPro" id="IPR036388">
    <property type="entry name" value="WH-like_DNA-bd_sf"/>
</dbReference>
<feature type="domain" description="HTH lysR-type" evidence="5">
    <location>
        <begin position="7"/>
        <end position="64"/>
    </location>
</feature>
<dbReference type="PROSITE" id="PS50931">
    <property type="entry name" value="HTH_LYSR"/>
    <property type="match status" value="1"/>
</dbReference>
<dbReference type="PANTHER" id="PTHR30126:SF39">
    <property type="entry name" value="HTH-TYPE TRANSCRIPTIONAL REGULATOR CYSL"/>
    <property type="match status" value="1"/>
</dbReference>
<accession>A0ABN2ATD2</accession>
<name>A0ABN2ATD2_9ACTN</name>
<dbReference type="SUPFAM" id="SSF53850">
    <property type="entry name" value="Periplasmic binding protein-like II"/>
    <property type="match status" value="1"/>
</dbReference>
<evidence type="ECO:0000256" key="4">
    <source>
        <dbReference type="ARBA" id="ARBA00023163"/>
    </source>
</evidence>
<comment type="caution">
    <text evidence="6">The sequence shown here is derived from an EMBL/GenBank/DDBJ whole genome shotgun (WGS) entry which is preliminary data.</text>
</comment>
<keyword evidence="4" id="KW-0804">Transcription</keyword>
<gene>
    <name evidence="6" type="ORF">GCM10009788_32550</name>
</gene>
<evidence type="ECO:0000256" key="3">
    <source>
        <dbReference type="ARBA" id="ARBA00023125"/>
    </source>
</evidence>
<proteinExistence type="inferred from homology"/>
<keyword evidence="2" id="KW-0805">Transcription regulation</keyword>
<dbReference type="Gene3D" id="1.10.10.10">
    <property type="entry name" value="Winged helix-like DNA-binding domain superfamily/Winged helix DNA-binding domain"/>
    <property type="match status" value="1"/>
</dbReference>
<dbReference type="SUPFAM" id="SSF46785">
    <property type="entry name" value="Winged helix' DNA-binding domain"/>
    <property type="match status" value="1"/>
</dbReference>
<dbReference type="InterPro" id="IPR036390">
    <property type="entry name" value="WH_DNA-bd_sf"/>
</dbReference>
<organism evidence="6 7">
    <name type="scientific">Nocardioides humi</name>
    <dbReference type="NCBI Taxonomy" id="449461"/>
    <lineage>
        <taxon>Bacteria</taxon>
        <taxon>Bacillati</taxon>
        <taxon>Actinomycetota</taxon>
        <taxon>Actinomycetes</taxon>
        <taxon>Propionibacteriales</taxon>
        <taxon>Nocardioidaceae</taxon>
        <taxon>Nocardioides</taxon>
    </lineage>
</organism>
<evidence type="ECO:0000256" key="1">
    <source>
        <dbReference type="ARBA" id="ARBA00009437"/>
    </source>
</evidence>
<dbReference type="Proteomes" id="UP001500842">
    <property type="component" value="Unassembled WGS sequence"/>
</dbReference>
<keyword evidence="3" id="KW-0238">DNA-binding</keyword>